<comment type="caution">
    <text evidence="2">The sequence shown here is derived from an EMBL/GenBank/DDBJ whole genome shotgun (WGS) entry which is preliminary data.</text>
</comment>
<reference evidence="2" key="1">
    <citation type="journal article" date="2020" name="mSystems">
        <title>Genome- and Community-Level Interaction Insights into Carbon Utilization and Element Cycling Functions of Hydrothermarchaeota in Hydrothermal Sediment.</title>
        <authorList>
            <person name="Zhou Z."/>
            <person name="Liu Y."/>
            <person name="Xu W."/>
            <person name="Pan J."/>
            <person name="Luo Z.H."/>
            <person name="Li M."/>
        </authorList>
    </citation>
    <scope>NUCLEOTIDE SEQUENCE [LARGE SCALE GENOMIC DNA]</scope>
    <source>
        <strain evidence="2">SpSt-503</strain>
    </source>
</reference>
<keyword evidence="1" id="KW-0732">Signal</keyword>
<accession>A0A7C3E1N0</accession>
<name>A0A7C3E1N0_9SPIR</name>
<protein>
    <submittedName>
        <fullName evidence="2">Uncharacterized protein</fullName>
    </submittedName>
</protein>
<organism evidence="2">
    <name type="scientific">Gracilinema caldarium</name>
    <dbReference type="NCBI Taxonomy" id="215591"/>
    <lineage>
        <taxon>Bacteria</taxon>
        <taxon>Pseudomonadati</taxon>
        <taxon>Spirochaetota</taxon>
        <taxon>Spirochaetia</taxon>
        <taxon>Spirochaetales</taxon>
        <taxon>Breznakiellaceae</taxon>
        <taxon>Gracilinema</taxon>
    </lineage>
</organism>
<dbReference type="EMBL" id="DSVL01000298">
    <property type="protein sequence ID" value="HFH29788.1"/>
    <property type="molecule type" value="Genomic_DNA"/>
</dbReference>
<evidence type="ECO:0000313" key="2">
    <source>
        <dbReference type="EMBL" id="HFH29788.1"/>
    </source>
</evidence>
<gene>
    <name evidence="2" type="ORF">ENS59_09815</name>
</gene>
<feature type="chain" id="PRO_5027647965" evidence="1">
    <location>
        <begin position="26"/>
        <end position="228"/>
    </location>
</feature>
<evidence type="ECO:0000256" key="1">
    <source>
        <dbReference type="SAM" id="SignalP"/>
    </source>
</evidence>
<proteinExistence type="predicted"/>
<dbReference type="AlphaFoldDB" id="A0A7C3E1N0"/>
<sequence>MVRFKNVLFYSILPILLLAPTRLEAQSLPAYERFVYSRKIGNKVDELIYTSRFVTEDKGAYFELTSSASDQKALYRLDAQSLLATYTDVTLYGEDATVNRITRLLETRYKAKEGELLVSSTDTLGQSLRLFPWGKQQKAKIIFIGTGASTGGFSFELTVTGKEKLTIMGKEVEVWKAQLGLAGIFGNLVGKTNLWFLASYPYYLVKSEGVSGPPGTPKSTLELIRYEQ</sequence>
<feature type="signal peptide" evidence="1">
    <location>
        <begin position="1"/>
        <end position="25"/>
    </location>
</feature>